<feature type="transmembrane region" description="Helical" evidence="1">
    <location>
        <begin position="118"/>
        <end position="137"/>
    </location>
</feature>
<organism evidence="2 3">
    <name type="scientific">Aureispira anguillae</name>
    <dbReference type="NCBI Taxonomy" id="2864201"/>
    <lineage>
        <taxon>Bacteria</taxon>
        <taxon>Pseudomonadati</taxon>
        <taxon>Bacteroidota</taxon>
        <taxon>Saprospiria</taxon>
        <taxon>Saprospirales</taxon>
        <taxon>Saprospiraceae</taxon>
        <taxon>Aureispira</taxon>
    </lineage>
</organism>
<evidence type="ECO:0000313" key="2">
    <source>
        <dbReference type="EMBL" id="BDS11690.1"/>
    </source>
</evidence>
<dbReference type="EMBL" id="AP026867">
    <property type="protein sequence ID" value="BDS11690.1"/>
    <property type="molecule type" value="Genomic_DNA"/>
</dbReference>
<reference evidence="2" key="1">
    <citation type="submission" date="2022-09" db="EMBL/GenBank/DDBJ databases">
        <title>Aureispira anguillicida sp. nov., isolated from Leptocephalus of Japanese eel Anguilla japonica.</title>
        <authorList>
            <person name="Yuasa K."/>
            <person name="Mekata T."/>
            <person name="Ikunari K."/>
        </authorList>
    </citation>
    <scope>NUCLEOTIDE SEQUENCE</scope>
    <source>
        <strain evidence="2">EL160426</strain>
    </source>
</reference>
<protein>
    <submittedName>
        <fullName evidence="2">Uncharacterized protein</fullName>
    </submittedName>
</protein>
<name>A0A915YEK4_9BACT</name>
<evidence type="ECO:0000256" key="1">
    <source>
        <dbReference type="SAM" id="Phobius"/>
    </source>
</evidence>
<accession>A0A915YEK4</accession>
<keyword evidence="1" id="KW-1133">Transmembrane helix</keyword>
<dbReference type="Proteomes" id="UP001060919">
    <property type="component" value="Chromosome"/>
</dbReference>
<evidence type="ECO:0000313" key="3">
    <source>
        <dbReference type="Proteomes" id="UP001060919"/>
    </source>
</evidence>
<keyword evidence="1" id="KW-0812">Transmembrane</keyword>
<feature type="transmembrane region" description="Helical" evidence="1">
    <location>
        <begin position="40"/>
        <end position="58"/>
    </location>
</feature>
<dbReference type="KEGG" id="aup:AsAng_0024040"/>
<sequence>MSLLLPILAIVTGSLAAASVVIKKSPDAANLIQKIKPYEAFIGAASLIVGTLSLLSITTYFRANFIYGSICTACIVSCIVMGFLLGYPVLQDFLLDELSEDARAKSKEIYERLTPYKISSGLVAMGTGAYLLITGILF</sequence>
<keyword evidence="1" id="KW-0472">Membrane</keyword>
<feature type="transmembrane region" description="Helical" evidence="1">
    <location>
        <begin position="65"/>
        <end position="90"/>
    </location>
</feature>
<dbReference type="RefSeq" id="WP_264792840.1">
    <property type="nucleotide sequence ID" value="NZ_AP026867.1"/>
</dbReference>
<proteinExistence type="predicted"/>
<gene>
    <name evidence="2" type="ORF">AsAng_0024040</name>
</gene>
<keyword evidence="3" id="KW-1185">Reference proteome</keyword>
<dbReference type="AlphaFoldDB" id="A0A915YEK4"/>